<dbReference type="AlphaFoldDB" id="Z9JVE8"/>
<protein>
    <submittedName>
        <fullName evidence="1">Uncharacterized protein</fullName>
    </submittedName>
</protein>
<organism evidence="1 2">
    <name type="scientific">Brachybacterium phenoliresistens</name>
    <dbReference type="NCBI Taxonomy" id="396014"/>
    <lineage>
        <taxon>Bacteria</taxon>
        <taxon>Bacillati</taxon>
        <taxon>Actinomycetota</taxon>
        <taxon>Actinomycetes</taxon>
        <taxon>Micrococcales</taxon>
        <taxon>Dermabacteraceae</taxon>
        <taxon>Brachybacterium</taxon>
    </lineage>
</organism>
<evidence type="ECO:0000313" key="1">
    <source>
        <dbReference type="EMBL" id="EWS81752.1"/>
    </source>
</evidence>
<proteinExistence type="predicted"/>
<reference evidence="1 2" key="1">
    <citation type="submission" date="2014-02" db="EMBL/GenBank/DDBJ databases">
        <title>Genome sequence of Brachybacterium phenoliresistens strain W13A50.</title>
        <authorList>
            <person name="Wang X."/>
        </authorList>
    </citation>
    <scope>NUCLEOTIDE SEQUENCE [LARGE SCALE GENOMIC DNA]</scope>
    <source>
        <strain evidence="1 2">W13A50</strain>
    </source>
</reference>
<dbReference type="HOGENOM" id="CLU_2435058_0_0_11"/>
<dbReference type="Proteomes" id="UP000023067">
    <property type="component" value="Unassembled WGS sequence"/>
</dbReference>
<evidence type="ECO:0000313" key="2">
    <source>
        <dbReference type="Proteomes" id="UP000023067"/>
    </source>
</evidence>
<dbReference type="PATRIC" id="fig|396014.3.peg.1513"/>
<gene>
    <name evidence="1" type="ORF">BF93_15840</name>
</gene>
<keyword evidence="2" id="KW-1185">Reference proteome</keyword>
<accession>Z9JVE8</accession>
<sequence>MGLVLLDQWHWTQFCDLADHPAPDLDAIDELAALLEGFIAGRHEIVTARRLLRGPRTILRIRSADGRVFALGRERRGIHGGRWVESSTGR</sequence>
<name>Z9JVE8_9MICO</name>
<comment type="caution">
    <text evidence="1">The sequence shown here is derived from an EMBL/GenBank/DDBJ whole genome shotgun (WGS) entry which is preliminary data.</text>
</comment>
<dbReference type="EMBL" id="JDYK01000006">
    <property type="protein sequence ID" value="EWS81752.1"/>
    <property type="molecule type" value="Genomic_DNA"/>
</dbReference>